<name>A0A385EBC2_9CAUD</name>
<organism evidence="2 3">
    <name type="scientific">Caulobacter phage CcrBL9</name>
    <dbReference type="NCBI Taxonomy" id="2283270"/>
    <lineage>
        <taxon>Viruses</taxon>
        <taxon>Duplodnaviria</taxon>
        <taxon>Heunggongvirae</taxon>
        <taxon>Uroviricota</taxon>
        <taxon>Caudoviricetes</taxon>
        <taxon>Jeanschmidtviridae</taxon>
        <taxon>Bertelyvirus</taxon>
        <taxon>Bertelyvirus BL9</taxon>
    </lineage>
</organism>
<sequence>MPVFHEVLFPEDISYTSGGGPKFKTTVFMSDSGYEQRNIDWSNSRAEYDVSQGIKNQDQMDILTAFFYARRGKAYGFRFKDFNDYRIKQQVLGVGDGVKTKFQLIKTYVDGQAESGETYTYTRKITKPVWGTVAGVTVGVAVKVSPDDYEVDYSTGIITFFDPPGVGAVVKVGAAQFHVPVRFDTDQLDATHEFWNHQTWGSIPLVEVRDWTDVFA</sequence>
<reference evidence="2 3" key="2">
    <citation type="submission" date="2018-09" db="EMBL/GenBank/DDBJ databases">
        <title>Giant CbK-like Caulobacter bacteriophages have genetically divergent genomes.</title>
        <authorList>
            <person name="Wilson K."/>
            <person name="Ely B."/>
        </authorList>
    </citation>
    <scope>NUCLEOTIDE SEQUENCE [LARGE SCALE GENOMIC DNA]</scope>
</reference>
<evidence type="ECO:0000313" key="3">
    <source>
        <dbReference type="Proteomes" id="UP000259421"/>
    </source>
</evidence>
<evidence type="ECO:0000313" key="2">
    <source>
        <dbReference type="EMBL" id="AXQ69191.1"/>
    </source>
</evidence>
<dbReference type="InterPro" id="IPR011740">
    <property type="entry name" value="DUF2460"/>
</dbReference>
<keyword evidence="3" id="KW-1185">Reference proteome</keyword>
<dbReference type="EMBL" id="MH588546">
    <property type="protein sequence ID" value="AXQ69191.1"/>
    <property type="molecule type" value="Genomic_DNA"/>
</dbReference>
<feature type="domain" description="DUF2460" evidence="1">
    <location>
        <begin position="5"/>
        <end position="209"/>
    </location>
</feature>
<reference evidence="3" key="1">
    <citation type="submission" date="2018-07" db="EMBL/GenBank/DDBJ databases">
        <title>Giant CbK-like Caulobacter bacteriophages have genetically divergent genomes.</title>
        <authorList>
            <person name="Wilson K.M."/>
            <person name="Ely B."/>
        </authorList>
    </citation>
    <scope>NUCLEOTIDE SEQUENCE [LARGE SCALE GENOMIC DNA]</scope>
</reference>
<gene>
    <name evidence="2" type="ORF">CcrBL9_gp167</name>
</gene>
<dbReference type="Proteomes" id="UP000259421">
    <property type="component" value="Segment"/>
</dbReference>
<evidence type="ECO:0000259" key="1">
    <source>
        <dbReference type="Pfam" id="PF09343"/>
    </source>
</evidence>
<dbReference type="NCBIfam" id="TIGR02217">
    <property type="entry name" value="chp_TIGR02217"/>
    <property type="match status" value="1"/>
</dbReference>
<dbReference type="Pfam" id="PF09343">
    <property type="entry name" value="DUF2460"/>
    <property type="match status" value="1"/>
</dbReference>
<protein>
    <submittedName>
        <fullName evidence="2">Gene transfer agent</fullName>
    </submittedName>
</protein>
<proteinExistence type="predicted"/>
<accession>A0A385EBC2</accession>